<evidence type="ECO:0000256" key="1">
    <source>
        <dbReference type="SAM" id="MobiDB-lite"/>
    </source>
</evidence>
<evidence type="ECO:0000313" key="3">
    <source>
        <dbReference type="EMBL" id="SFT74819.1"/>
    </source>
</evidence>
<dbReference type="Proteomes" id="UP000198844">
    <property type="component" value="Unassembled WGS sequence"/>
</dbReference>
<keyword evidence="2" id="KW-0812">Transmembrane</keyword>
<gene>
    <name evidence="3" type="ORF">SAMN05192563_1003410</name>
</gene>
<evidence type="ECO:0000313" key="4">
    <source>
        <dbReference type="Proteomes" id="UP000198844"/>
    </source>
</evidence>
<feature type="transmembrane region" description="Helical" evidence="2">
    <location>
        <begin position="38"/>
        <end position="61"/>
    </location>
</feature>
<dbReference type="RefSeq" id="WP_143131659.1">
    <property type="nucleotide sequence ID" value="NZ_FPBH01000003.1"/>
</dbReference>
<organism evidence="3 4">
    <name type="scientific">Paraburkholderia aspalathi</name>
    <dbReference type="NCBI Taxonomy" id="1324617"/>
    <lineage>
        <taxon>Bacteria</taxon>
        <taxon>Pseudomonadati</taxon>
        <taxon>Pseudomonadota</taxon>
        <taxon>Betaproteobacteria</taxon>
        <taxon>Burkholderiales</taxon>
        <taxon>Burkholderiaceae</taxon>
        <taxon>Paraburkholderia</taxon>
    </lineage>
</organism>
<dbReference type="AlphaFoldDB" id="A0A1I7AIN1"/>
<keyword evidence="2" id="KW-1133">Transmembrane helix</keyword>
<sequence>MSASGAFNGRAAETGPAAVPAAPAQPVRLAPLDIRVALAAHLAGLALTMAAIAGFTVLAVLTGQSLHWLTD</sequence>
<keyword evidence="2" id="KW-0472">Membrane</keyword>
<name>A0A1I7AIN1_9BURK</name>
<feature type="compositionally biased region" description="Low complexity" evidence="1">
    <location>
        <begin position="11"/>
        <end position="22"/>
    </location>
</feature>
<feature type="region of interest" description="Disordered" evidence="1">
    <location>
        <begin position="1"/>
        <end position="22"/>
    </location>
</feature>
<protein>
    <submittedName>
        <fullName evidence="3">Uncharacterized protein</fullName>
    </submittedName>
</protein>
<dbReference type="EMBL" id="FPBH01000003">
    <property type="protein sequence ID" value="SFT74819.1"/>
    <property type="molecule type" value="Genomic_DNA"/>
</dbReference>
<reference evidence="3 4" key="1">
    <citation type="submission" date="2016-10" db="EMBL/GenBank/DDBJ databases">
        <authorList>
            <person name="de Groot N.N."/>
        </authorList>
    </citation>
    <scope>NUCLEOTIDE SEQUENCE [LARGE SCALE GENOMIC DNA]</scope>
    <source>
        <strain evidence="3 4">LMG 27731</strain>
    </source>
</reference>
<proteinExistence type="predicted"/>
<accession>A0A1I7AIN1</accession>
<evidence type="ECO:0000256" key="2">
    <source>
        <dbReference type="SAM" id="Phobius"/>
    </source>
</evidence>